<accession>A0AAV0UAY1</accession>
<feature type="region of interest" description="Disordered" evidence="1">
    <location>
        <begin position="164"/>
        <end position="188"/>
    </location>
</feature>
<feature type="compositionally biased region" description="Basic and acidic residues" evidence="1">
    <location>
        <begin position="164"/>
        <end position="173"/>
    </location>
</feature>
<evidence type="ECO:0000256" key="1">
    <source>
        <dbReference type="SAM" id="MobiDB-lite"/>
    </source>
</evidence>
<dbReference type="EMBL" id="CANTFM010000957">
    <property type="protein sequence ID" value="CAI5732366.1"/>
    <property type="molecule type" value="Genomic_DNA"/>
</dbReference>
<evidence type="ECO:0000313" key="2">
    <source>
        <dbReference type="EMBL" id="CAI5732366.1"/>
    </source>
</evidence>
<comment type="caution">
    <text evidence="2">The sequence shown here is derived from an EMBL/GenBank/DDBJ whole genome shotgun (WGS) entry which is preliminary data.</text>
</comment>
<dbReference type="AlphaFoldDB" id="A0AAV0UAY1"/>
<reference evidence="2" key="1">
    <citation type="submission" date="2022-12" db="EMBL/GenBank/DDBJ databases">
        <authorList>
            <person name="Webb A."/>
        </authorList>
    </citation>
    <scope>NUCLEOTIDE SEQUENCE</scope>
    <source>
        <strain evidence="2">Pd1</strain>
    </source>
</reference>
<keyword evidence="3" id="KW-1185">Reference proteome</keyword>
<feature type="region of interest" description="Disordered" evidence="1">
    <location>
        <begin position="126"/>
        <end position="150"/>
    </location>
</feature>
<protein>
    <submittedName>
        <fullName evidence="2">Uncharacterized protein</fullName>
    </submittedName>
</protein>
<gene>
    <name evidence="2" type="ORF">PDE001_LOCUS5084</name>
</gene>
<name>A0AAV0UAY1_9STRA</name>
<proteinExistence type="predicted"/>
<sequence length="246" mass="27026">MFPMINRQLVARHDGIITEKSRFTRPDFPPSAALFKAMRAKYGENFGLHRIPDTLAACWALVRPPNAYPTVEDGIKTQRSNLRVLQEEKISITKKLVAIEGLEASARGNSSGNSLVNSGLIAPHSTTIGGNEDDSGSLIGGEDQAQHNINDKPDFNIAEKELNAKKATGERELPVSQTTSGSTDEADDGRYRFPVNTFVCTLGRKHSQAPYFIKNSGDLFQLLQEMGMSSHIRKQRVLSTDNVGDI</sequence>
<organism evidence="2 3">
    <name type="scientific">Peronospora destructor</name>
    <dbReference type="NCBI Taxonomy" id="86335"/>
    <lineage>
        <taxon>Eukaryota</taxon>
        <taxon>Sar</taxon>
        <taxon>Stramenopiles</taxon>
        <taxon>Oomycota</taxon>
        <taxon>Peronosporomycetes</taxon>
        <taxon>Peronosporales</taxon>
        <taxon>Peronosporaceae</taxon>
        <taxon>Peronospora</taxon>
    </lineage>
</organism>
<dbReference type="Proteomes" id="UP001162029">
    <property type="component" value="Unassembled WGS sequence"/>
</dbReference>
<evidence type="ECO:0000313" key="3">
    <source>
        <dbReference type="Proteomes" id="UP001162029"/>
    </source>
</evidence>